<feature type="transmembrane region" description="Helical" evidence="1">
    <location>
        <begin position="20"/>
        <end position="40"/>
    </location>
</feature>
<keyword evidence="1" id="KW-0812">Transmembrane</keyword>
<dbReference type="Pfam" id="PF06980">
    <property type="entry name" value="DUF1302"/>
    <property type="match status" value="1"/>
</dbReference>
<keyword evidence="2" id="KW-1185">Reference proteome</keyword>
<dbReference type="AlphaFoldDB" id="A0A8B6X4M8"/>
<dbReference type="OrthoDB" id="8932625at2"/>
<proteinExistence type="predicted"/>
<dbReference type="Proteomes" id="UP000675920">
    <property type="component" value="Unplaced"/>
</dbReference>
<organism evidence="2 3">
    <name type="scientific">Derxia gummosa DSM 723</name>
    <dbReference type="NCBI Taxonomy" id="1121388"/>
    <lineage>
        <taxon>Bacteria</taxon>
        <taxon>Pseudomonadati</taxon>
        <taxon>Pseudomonadota</taxon>
        <taxon>Betaproteobacteria</taxon>
        <taxon>Burkholderiales</taxon>
        <taxon>Alcaligenaceae</taxon>
        <taxon>Derxia</taxon>
    </lineage>
</organism>
<name>A0A8B6X4M8_9BURK</name>
<accession>A0A8B6X4M8</accession>
<evidence type="ECO:0000313" key="3">
    <source>
        <dbReference type="RefSeq" id="WP_028311748.1"/>
    </source>
</evidence>
<reference evidence="3" key="1">
    <citation type="submission" date="2025-08" db="UniProtKB">
        <authorList>
            <consortium name="RefSeq"/>
        </authorList>
    </citation>
    <scope>IDENTIFICATION</scope>
</reference>
<evidence type="ECO:0000256" key="1">
    <source>
        <dbReference type="SAM" id="Phobius"/>
    </source>
</evidence>
<dbReference type="InterPro" id="IPR010727">
    <property type="entry name" value="DUF1302"/>
</dbReference>
<keyword evidence="1" id="KW-1133">Transmembrane helix</keyword>
<dbReference type="RefSeq" id="WP_028311748.1">
    <property type="nucleotide sequence ID" value="NZ_AXWS01000013.1"/>
</dbReference>
<keyword evidence="1" id="KW-0472">Membrane</keyword>
<sequence>MNQNTGRHSRRHLPPALTRLLARAGVLGFGALVAQSAGAFEFDTGNPDLRILWDTTLKYSTGFRTSGRSDSIIGGPNYDTSSANYFPNTDDGSRNFKRGLVSNRLDAFTEFDVNYRGVGARVSGAGWYDSVYRRDGNANDSPSTANPVSVPSNQFTADTARLHGAYAEVLDAFVSGRTTLGDMPATLRVGKHTVLYGESFMLGGNGIAAAQAPIDVIKAASVPNAQFKEFMLPVNQVSGQLQITPDVMVGAYYLLDWRSDRLPASGSYYSFMDALGTGGERLIVGSSPAGNVGFLRQGDMAAKRSGQGGIQLRFHAGEVDYGLYAVRWNDHGPSGLYLHPYATPVADASGLQVGTYQWVFHEGIRAYGASFSTTLDNVNLAGEVSLRDNTPLDSDAQTDTVGANNSNNPLYAVGKSAHAQTSWIASLGPSFISREADFVGEIGFNRRLSISRNAAALNPNATRDSANVRMVYEPKYRQVSPGVDVSVPIGVGYGLYGNSSVTGSFLGQGVGDVSLGLNGSYLDVWRFGLNWTHYFGPSAPFIQYGHRTFAQQYADRDYLSFNVRRTF</sequence>
<evidence type="ECO:0000313" key="2">
    <source>
        <dbReference type="Proteomes" id="UP000675920"/>
    </source>
</evidence>
<protein>
    <submittedName>
        <fullName evidence="3">DUF1302 domain-containing protein</fullName>
    </submittedName>
</protein>